<dbReference type="Proteomes" id="UP000663845">
    <property type="component" value="Unassembled WGS sequence"/>
</dbReference>
<dbReference type="GO" id="GO:0015030">
    <property type="term" value="C:Cajal body"/>
    <property type="evidence" value="ECO:0007669"/>
    <property type="project" value="UniProtKB-SubCell"/>
</dbReference>
<keyword evidence="4" id="KW-0507">mRNA processing</keyword>
<dbReference type="Gene3D" id="2.30.30.140">
    <property type="match status" value="2"/>
</dbReference>
<evidence type="ECO:0000256" key="8">
    <source>
        <dbReference type="ARBA" id="ARBA00037618"/>
    </source>
</evidence>
<evidence type="ECO:0000313" key="13">
    <source>
        <dbReference type="EMBL" id="CAF1298764.1"/>
    </source>
</evidence>
<proteinExistence type="inferred from homology"/>
<feature type="compositionally biased region" description="Polar residues" evidence="11">
    <location>
        <begin position="447"/>
        <end position="463"/>
    </location>
</feature>
<evidence type="ECO:0000256" key="1">
    <source>
        <dbReference type="ARBA" id="ARBA00004324"/>
    </source>
</evidence>
<feature type="compositionally biased region" description="Low complexity" evidence="11">
    <location>
        <begin position="686"/>
        <end position="718"/>
    </location>
</feature>
<evidence type="ECO:0000256" key="10">
    <source>
        <dbReference type="ARBA" id="ARBA00042567"/>
    </source>
</evidence>
<dbReference type="InterPro" id="IPR042470">
    <property type="entry name" value="RMI1_N_C_sf"/>
</dbReference>
<evidence type="ECO:0000256" key="7">
    <source>
        <dbReference type="ARBA" id="ARBA00023242"/>
    </source>
</evidence>
<dbReference type="AlphaFoldDB" id="A0A815DJT5"/>
<dbReference type="GO" id="GO:0005737">
    <property type="term" value="C:cytoplasm"/>
    <property type="evidence" value="ECO:0007669"/>
    <property type="project" value="InterPro"/>
</dbReference>
<dbReference type="GO" id="GO:0006397">
    <property type="term" value="P:mRNA processing"/>
    <property type="evidence" value="ECO:0007669"/>
    <property type="project" value="UniProtKB-KW"/>
</dbReference>
<dbReference type="Gene3D" id="2.40.50.770">
    <property type="entry name" value="RecQ-mediated genome instability protein Rmi1, C-terminal domain"/>
    <property type="match status" value="1"/>
</dbReference>
<feature type="compositionally biased region" description="Basic and acidic residues" evidence="11">
    <location>
        <begin position="278"/>
        <end position="289"/>
    </location>
</feature>
<reference evidence="13" key="1">
    <citation type="submission" date="2021-02" db="EMBL/GenBank/DDBJ databases">
        <authorList>
            <person name="Nowell W R."/>
        </authorList>
    </citation>
    <scope>NUCLEOTIDE SEQUENCE</scope>
</reference>
<evidence type="ECO:0000256" key="6">
    <source>
        <dbReference type="ARBA" id="ARBA00023187"/>
    </source>
</evidence>
<keyword evidence="5" id="KW-0747">Spliceosome</keyword>
<dbReference type="PANTHER" id="PTHR13681:SF24">
    <property type="entry name" value="TUDOR DOMAIN-CONTAINING PROTEIN 3"/>
    <property type="match status" value="1"/>
</dbReference>
<dbReference type="GO" id="GO:0003723">
    <property type="term" value="F:RNA binding"/>
    <property type="evidence" value="ECO:0007669"/>
    <property type="project" value="InterPro"/>
</dbReference>
<feature type="region of interest" description="Disordered" evidence="11">
    <location>
        <begin position="669"/>
        <end position="777"/>
    </location>
</feature>
<evidence type="ECO:0000256" key="3">
    <source>
        <dbReference type="ARBA" id="ARBA00005371"/>
    </source>
</evidence>
<name>A0A815DJT5_9BILA</name>
<organism evidence="13 14">
    <name type="scientific">Adineta steineri</name>
    <dbReference type="NCBI Taxonomy" id="433720"/>
    <lineage>
        <taxon>Eukaryota</taxon>
        <taxon>Metazoa</taxon>
        <taxon>Spiralia</taxon>
        <taxon>Gnathifera</taxon>
        <taxon>Rotifera</taxon>
        <taxon>Eurotatoria</taxon>
        <taxon>Bdelloidea</taxon>
        <taxon>Adinetida</taxon>
        <taxon>Adinetidae</taxon>
        <taxon>Adineta</taxon>
    </lineage>
</organism>
<accession>A0A815DJT5</accession>
<evidence type="ECO:0000256" key="4">
    <source>
        <dbReference type="ARBA" id="ARBA00022664"/>
    </source>
</evidence>
<evidence type="ECO:0000256" key="5">
    <source>
        <dbReference type="ARBA" id="ARBA00022728"/>
    </source>
</evidence>
<dbReference type="GO" id="GO:0016607">
    <property type="term" value="C:nuclear speck"/>
    <property type="evidence" value="ECO:0007669"/>
    <property type="project" value="UniProtKB-SubCell"/>
</dbReference>
<dbReference type="SMART" id="SM00333">
    <property type="entry name" value="TUDOR"/>
    <property type="match status" value="2"/>
</dbReference>
<dbReference type="SUPFAM" id="SSF63748">
    <property type="entry name" value="Tudor/PWWP/MBT"/>
    <property type="match status" value="2"/>
</dbReference>
<evidence type="ECO:0000259" key="12">
    <source>
        <dbReference type="PROSITE" id="PS50304"/>
    </source>
</evidence>
<evidence type="ECO:0000256" key="11">
    <source>
        <dbReference type="SAM" id="MobiDB-lite"/>
    </source>
</evidence>
<dbReference type="InterPro" id="IPR002999">
    <property type="entry name" value="Tudor"/>
</dbReference>
<dbReference type="EMBL" id="CAJNOG010000566">
    <property type="protein sequence ID" value="CAF1298764.1"/>
    <property type="molecule type" value="Genomic_DNA"/>
</dbReference>
<feature type="compositionally biased region" description="Basic and acidic residues" evidence="11">
    <location>
        <begin position="179"/>
        <end position="189"/>
    </location>
</feature>
<feature type="region of interest" description="Disordered" evidence="11">
    <location>
        <begin position="154"/>
        <end position="305"/>
    </location>
</feature>
<evidence type="ECO:0000313" key="14">
    <source>
        <dbReference type="Proteomes" id="UP000663845"/>
    </source>
</evidence>
<comment type="function">
    <text evidence="8">Involved in spliceosome assembly.</text>
</comment>
<feature type="compositionally biased region" description="Polar residues" evidence="11">
    <location>
        <begin position="669"/>
        <end position="680"/>
    </location>
</feature>
<dbReference type="InterPro" id="IPR013894">
    <property type="entry name" value="RMI1_OB"/>
</dbReference>
<dbReference type="GO" id="GO:0008380">
    <property type="term" value="P:RNA splicing"/>
    <property type="evidence" value="ECO:0007669"/>
    <property type="project" value="UniProtKB-KW"/>
</dbReference>
<dbReference type="Pfam" id="PF06003">
    <property type="entry name" value="SMN_Tudor"/>
    <property type="match status" value="2"/>
</dbReference>
<gene>
    <name evidence="13" type="ORF">JYZ213_LOCUS32192</name>
</gene>
<feature type="compositionally biased region" description="Low complexity" evidence="11">
    <location>
        <begin position="465"/>
        <end position="476"/>
    </location>
</feature>
<comment type="similarity">
    <text evidence="3">Belongs to the SMN family.</text>
</comment>
<feature type="compositionally biased region" description="Low complexity" evidence="11">
    <location>
        <begin position="235"/>
        <end position="244"/>
    </location>
</feature>
<feature type="compositionally biased region" description="Basic and acidic residues" evidence="11">
    <location>
        <begin position="220"/>
        <end position="234"/>
    </location>
</feature>
<feature type="compositionally biased region" description="Basic and acidic residues" evidence="11">
    <location>
        <begin position="758"/>
        <end position="777"/>
    </location>
</feature>
<dbReference type="InterPro" id="IPR010304">
    <property type="entry name" value="SMN_Tudor"/>
</dbReference>
<sequence>MVTVIASKEELTTPVNNGVNNTNSNDPERSFQFIKDYQEVDFHRTASCKPLPEDLFGIINGQISKFSIKGTFFLQIDAIEPFIQINNDQNQQTNDNNYLILTLTDGIMTVKAITNDSIPNLTFNTKLGSKLLLTDITQIKNGLLQLTHENTRFQYGSNKFPRPRPGFRDRGNGSYRPSYEGRRNNRYDNEDGDNNFLKRPPPKNTLMDFMTTLKISNVTENEKPKERNDKRRYNNDTNSTNNTNYQSHHTLNNNNNNYNGQIIFHQDGIDEQLDPEDDPSHANYRERRNPLPPRLQRAQEERTRRNTNRFYDDAICGNDINSIYRNDTTSNQSLSSLSYGNETSYIHNNSSTGQQHNSYAQNANMLAGINGSTPTHLAYYPTNSGPLTYNLAGIPNSTFPNQQQLIGHPYPNDHITFCYAPPYGATTYLPSLNGDTKTDGIIHPDNETTISTGCQNDENNDSGIKSESSSTEQKQTSPPPPPTTNDSDTNLQNEKHRDTNSNQRIRWKIGDMCLARWSEDGEFYLATITEIQPPYCIVLFRDYNNYDQVHFGDMCLARWSEDGEFYLATITEIQPPYCIVLFRDYNNYDQVHFGNLKMVPRDQQFYPFIPPLSDINMLAANGYFPPRTNYYPSSIDGYLIMPEAPPFPFNSAGTLYMYPPPITSITRINRSNTNGSQQLTKRNENVDSVLDSSSPPSKDSNDTSAIDSTTTSSSSNDDNQQHDLSVSRPCSIADAPLTLVTSDDSRERSTSTESVTSSKDDEQQLTKEEEEEEKPRE</sequence>
<feature type="domain" description="Tudor" evidence="12">
    <location>
        <begin position="506"/>
        <end position="564"/>
    </location>
</feature>
<evidence type="ECO:0000256" key="2">
    <source>
        <dbReference type="ARBA" id="ARBA00004408"/>
    </source>
</evidence>
<evidence type="ECO:0000256" key="9">
    <source>
        <dbReference type="ARBA" id="ARBA00041083"/>
    </source>
</evidence>
<dbReference type="PROSITE" id="PS50304">
    <property type="entry name" value="TUDOR"/>
    <property type="match status" value="1"/>
</dbReference>
<protein>
    <recommendedName>
        <fullName evidence="9">Survival of motor neuron-related-splicing factor 30</fullName>
    </recommendedName>
    <alternativeName>
        <fullName evidence="10">Survival motor neuron domain-containing protein 1</fullName>
    </alternativeName>
</protein>
<dbReference type="PANTHER" id="PTHR13681">
    <property type="entry name" value="SURVIVAL OF MOTOR NEURON-RELATED-SPLICING FACTOR 30-RELATED"/>
    <property type="match status" value="1"/>
</dbReference>
<dbReference type="Pfam" id="PF08585">
    <property type="entry name" value="RMI1_N_C"/>
    <property type="match status" value="1"/>
</dbReference>
<comment type="subcellular location">
    <subcellularLocation>
        <location evidence="1">Nucleus speckle</location>
    </subcellularLocation>
    <subcellularLocation>
        <location evidence="2">Nucleus</location>
        <location evidence="2">Cajal body</location>
    </subcellularLocation>
</comment>
<feature type="region of interest" description="Disordered" evidence="11">
    <location>
        <begin position="439"/>
        <end position="501"/>
    </location>
</feature>
<dbReference type="GO" id="GO:0005681">
    <property type="term" value="C:spliceosomal complex"/>
    <property type="evidence" value="ECO:0007669"/>
    <property type="project" value="UniProtKB-KW"/>
</dbReference>
<comment type="caution">
    <text evidence="13">The sequence shown here is derived from an EMBL/GenBank/DDBJ whole genome shotgun (WGS) entry which is preliminary data.</text>
</comment>
<keyword evidence="6" id="KW-0508">mRNA splicing</keyword>
<keyword evidence="7" id="KW-0539">Nucleus</keyword>
<dbReference type="CDD" id="cd21182">
    <property type="entry name" value="Tudor_SMN_SPF30-like"/>
    <property type="match status" value="1"/>
</dbReference>